<comment type="caution">
    <text evidence="4">The sequence shown here is derived from an EMBL/GenBank/DDBJ whole genome shotgun (WGS) entry which is preliminary data.</text>
</comment>
<evidence type="ECO:0000313" key="5">
    <source>
        <dbReference type="Proteomes" id="UP001159427"/>
    </source>
</evidence>
<evidence type="ECO:0000259" key="3">
    <source>
        <dbReference type="Pfam" id="PF08212"/>
    </source>
</evidence>
<feature type="domain" description="Lipocalin/cytosolic fatty-acid binding" evidence="3">
    <location>
        <begin position="27"/>
        <end position="170"/>
    </location>
</feature>
<feature type="signal peptide" evidence="2">
    <location>
        <begin position="1"/>
        <end position="18"/>
    </location>
</feature>
<evidence type="ECO:0000256" key="2">
    <source>
        <dbReference type="PIRNR" id="PIRNR036893"/>
    </source>
</evidence>
<protein>
    <recommendedName>
        <fullName evidence="3">Lipocalin/cytosolic fatty-acid binding domain-containing protein</fullName>
    </recommendedName>
</protein>
<dbReference type="InterPro" id="IPR047202">
    <property type="entry name" value="Lipocalin_Blc-like_dom"/>
</dbReference>
<gene>
    <name evidence="4" type="ORF">PEVE_00031303</name>
</gene>
<dbReference type="PANTHER" id="PTHR37437">
    <property type="entry name" value="LIPOCALIN-RELATED PROTEIN-RELATED"/>
    <property type="match status" value="1"/>
</dbReference>
<keyword evidence="2" id="KW-0732">Signal</keyword>
<dbReference type="InterPro" id="IPR000566">
    <property type="entry name" value="Lipocln_cytosolic_FA-bd_dom"/>
</dbReference>
<accession>A0ABN8MCE3</accession>
<dbReference type="Pfam" id="PF08212">
    <property type="entry name" value="Lipocalin_2"/>
    <property type="match status" value="1"/>
</dbReference>
<proteinExistence type="inferred from homology"/>
<dbReference type="PIRSF" id="PIRSF036893">
    <property type="entry name" value="Lipocalin_ApoD"/>
    <property type="match status" value="1"/>
</dbReference>
<sequence length="205" mass="23286">MKSAVVLAVFVIFCCCDAFGINTVPSLNVTQYLGRWYQMYSDAAVMSTFERDAVCVTADYSLRKDGKIGVLNSERLKTETGEGKNITGYVYMPDPKEPGKLIVHLEGTPFDAPYWIVKLGPASFGEQNEYQYAVVTDNMQIQLYVLARDVNDFRSQYDKEVLSWLAENGFTRIYNKPVATVQNEKCLYPDKKSLYQSLGEFLEQK</sequence>
<dbReference type="SUPFAM" id="SSF50814">
    <property type="entry name" value="Lipocalins"/>
    <property type="match status" value="1"/>
</dbReference>
<keyword evidence="5" id="KW-1185">Reference proteome</keyword>
<organism evidence="4 5">
    <name type="scientific">Porites evermanni</name>
    <dbReference type="NCBI Taxonomy" id="104178"/>
    <lineage>
        <taxon>Eukaryota</taxon>
        <taxon>Metazoa</taxon>
        <taxon>Cnidaria</taxon>
        <taxon>Anthozoa</taxon>
        <taxon>Hexacorallia</taxon>
        <taxon>Scleractinia</taxon>
        <taxon>Fungiina</taxon>
        <taxon>Poritidae</taxon>
        <taxon>Porites</taxon>
    </lineage>
</organism>
<dbReference type="CDD" id="cd19438">
    <property type="entry name" value="lipocalin_Blc-like"/>
    <property type="match status" value="1"/>
</dbReference>
<name>A0ABN8MCE3_9CNID</name>
<dbReference type="EMBL" id="CALNXI010000447">
    <property type="protein sequence ID" value="CAH3027322.1"/>
    <property type="molecule type" value="Genomic_DNA"/>
</dbReference>
<dbReference type="Gene3D" id="2.40.128.20">
    <property type="match status" value="1"/>
</dbReference>
<dbReference type="InterPro" id="IPR022271">
    <property type="entry name" value="Lipocalin_ApoD"/>
</dbReference>
<evidence type="ECO:0000256" key="1">
    <source>
        <dbReference type="ARBA" id="ARBA00006889"/>
    </source>
</evidence>
<evidence type="ECO:0000313" key="4">
    <source>
        <dbReference type="EMBL" id="CAH3027322.1"/>
    </source>
</evidence>
<dbReference type="InterPro" id="IPR012674">
    <property type="entry name" value="Calycin"/>
</dbReference>
<comment type="similarity">
    <text evidence="1 2">Belongs to the calycin superfamily. Lipocalin family.</text>
</comment>
<dbReference type="PANTHER" id="PTHR37437:SF1">
    <property type="entry name" value="LIPOCALIN-RELATED PROTEIN"/>
    <property type="match status" value="1"/>
</dbReference>
<dbReference type="Proteomes" id="UP001159427">
    <property type="component" value="Unassembled WGS sequence"/>
</dbReference>
<reference evidence="4 5" key="1">
    <citation type="submission" date="2022-05" db="EMBL/GenBank/DDBJ databases">
        <authorList>
            <consortium name="Genoscope - CEA"/>
            <person name="William W."/>
        </authorList>
    </citation>
    <scope>NUCLEOTIDE SEQUENCE [LARGE SCALE GENOMIC DNA]</scope>
</reference>
<feature type="chain" id="PRO_5045017640" description="Lipocalin/cytosolic fatty-acid binding domain-containing protein" evidence="2">
    <location>
        <begin position="19"/>
        <end position="205"/>
    </location>
</feature>